<dbReference type="GO" id="GO:0006284">
    <property type="term" value="P:base-excision repair"/>
    <property type="evidence" value="ECO:0007669"/>
    <property type="project" value="InterPro"/>
</dbReference>
<name>A0A6J7IRW8_9ZZZZ</name>
<dbReference type="PROSITE" id="PS51066">
    <property type="entry name" value="ZF_FPG_2"/>
    <property type="match status" value="1"/>
</dbReference>
<evidence type="ECO:0000256" key="3">
    <source>
        <dbReference type="ARBA" id="ARBA00022723"/>
    </source>
</evidence>
<evidence type="ECO:0000256" key="10">
    <source>
        <dbReference type="ARBA" id="ARBA00023239"/>
    </source>
</evidence>
<dbReference type="Pfam" id="PF06831">
    <property type="entry name" value="H2TH"/>
    <property type="match status" value="1"/>
</dbReference>
<proteinExistence type="inferred from homology"/>
<dbReference type="SUPFAM" id="SSF57716">
    <property type="entry name" value="Glucocorticoid receptor-like (DNA-binding domain)"/>
    <property type="match status" value="1"/>
</dbReference>
<dbReference type="Pfam" id="PF01149">
    <property type="entry name" value="Fapy_DNA_glyco"/>
    <property type="match status" value="1"/>
</dbReference>
<dbReference type="Gene3D" id="3.20.190.10">
    <property type="entry name" value="MutM-like, N-terminal"/>
    <property type="match status" value="1"/>
</dbReference>
<dbReference type="GO" id="GO:0003906">
    <property type="term" value="F:DNA-(apurinic or apyrimidinic site) endonuclease activity"/>
    <property type="evidence" value="ECO:0007669"/>
    <property type="project" value="InterPro"/>
</dbReference>
<dbReference type="InterPro" id="IPR035937">
    <property type="entry name" value="FPG_N"/>
</dbReference>
<evidence type="ECO:0000256" key="8">
    <source>
        <dbReference type="ARBA" id="ARBA00023125"/>
    </source>
</evidence>
<accession>A0A6J7IRW8</accession>
<dbReference type="InterPro" id="IPR010979">
    <property type="entry name" value="Ribosomal_uS13-like_H2TH"/>
</dbReference>
<protein>
    <submittedName>
        <fullName evidence="15">Unannotated protein</fullName>
    </submittedName>
</protein>
<dbReference type="AlphaFoldDB" id="A0A6J7IRW8"/>
<keyword evidence="7" id="KW-0862">Zinc</keyword>
<dbReference type="GO" id="GO:0008534">
    <property type="term" value="F:oxidized purine nucleobase lesion DNA N-glycosylase activity"/>
    <property type="evidence" value="ECO:0007669"/>
    <property type="project" value="UniProtKB-EC"/>
</dbReference>
<sequence>MPELPEVEAARALAERWTAGRTIVEVDDTDEWVCRPHAPGEIAEAITGRRILGVGRVGKSLWMDLEDAPRLGLHLGMAGRLVGLGGEGLEGATAVGPADGLYFKGIDVLDDDPARFGSAGEPLTAREREDWSMPVRTGARELPGDGSWSRFALDLDDGGRLILFDKRRLGRVRLDPDLTKLGPDALLITQDEFVERVGRSGASAAAKAPLKARLMDQSTLAGIGNLLCDELLWQAAQPPLRPAGDLSEDELRELHGVMLDATREAIHRGGVHMGDVIAYRKKGEHCPRCGAEMVRATVGGRTTWWCSEEQAWPPA</sequence>
<dbReference type="InterPro" id="IPR012319">
    <property type="entry name" value="FPG_cat"/>
</dbReference>
<keyword evidence="10" id="KW-0456">Lyase</keyword>
<dbReference type="PANTHER" id="PTHR22993:SF9">
    <property type="entry name" value="FORMAMIDOPYRIMIDINE-DNA GLYCOSYLASE"/>
    <property type="match status" value="1"/>
</dbReference>
<dbReference type="PROSITE" id="PS51068">
    <property type="entry name" value="FPG_CAT"/>
    <property type="match status" value="1"/>
</dbReference>
<dbReference type="SUPFAM" id="SSF46946">
    <property type="entry name" value="S13-like H2TH domain"/>
    <property type="match status" value="1"/>
</dbReference>
<reference evidence="15" key="1">
    <citation type="submission" date="2020-05" db="EMBL/GenBank/DDBJ databases">
        <authorList>
            <person name="Chiriac C."/>
            <person name="Salcher M."/>
            <person name="Ghai R."/>
            <person name="Kavagutti S V."/>
        </authorList>
    </citation>
    <scope>NUCLEOTIDE SEQUENCE</scope>
</reference>
<feature type="domain" description="Formamidopyrimidine-DNA glycosylase catalytic" evidence="14">
    <location>
        <begin position="2"/>
        <end position="170"/>
    </location>
</feature>
<dbReference type="SMART" id="SM00898">
    <property type="entry name" value="Fapy_DNA_glyco"/>
    <property type="match status" value="1"/>
</dbReference>
<dbReference type="PANTHER" id="PTHR22993">
    <property type="entry name" value="FORMAMIDOPYRIMIDINE-DNA GLYCOSYLASE"/>
    <property type="match status" value="1"/>
</dbReference>
<dbReference type="InterPro" id="IPR000214">
    <property type="entry name" value="Znf_DNA_glyclase/AP_lyase"/>
</dbReference>
<evidence type="ECO:0000259" key="13">
    <source>
        <dbReference type="PROSITE" id="PS51066"/>
    </source>
</evidence>
<dbReference type="GO" id="GO:0016829">
    <property type="term" value="F:lyase activity"/>
    <property type="evidence" value="ECO:0007669"/>
    <property type="project" value="UniProtKB-KW"/>
</dbReference>
<dbReference type="GO" id="GO:0008270">
    <property type="term" value="F:zinc ion binding"/>
    <property type="evidence" value="ECO:0007669"/>
    <property type="project" value="UniProtKB-KW"/>
</dbReference>
<keyword evidence="8" id="KW-0238">DNA-binding</keyword>
<keyword evidence="5" id="KW-0863">Zinc-finger</keyword>
<comment type="similarity">
    <text evidence="2">Belongs to the FPG family.</text>
</comment>
<evidence type="ECO:0000256" key="1">
    <source>
        <dbReference type="ARBA" id="ARBA00001668"/>
    </source>
</evidence>
<keyword evidence="12" id="KW-0326">Glycosidase</keyword>
<dbReference type="SUPFAM" id="SSF81624">
    <property type="entry name" value="N-terminal domain of MutM-like DNA repair proteins"/>
    <property type="match status" value="1"/>
</dbReference>
<evidence type="ECO:0000256" key="4">
    <source>
        <dbReference type="ARBA" id="ARBA00022763"/>
    </source>
</evidence>
<keyword evidence="11" id="KW-0511">Multifunctional enzyme</keyword>
<dbReference type="GO" id="GO:0005634">
    <property type="term" value="C:nucleus"/>
    <property type="evidence" value="ECO:0007669"/>
    <property type="project" value="TreeGrafter"/>
</dbReference>
<evidence type="ECO:0000259" key="14">
    <source>
        <dbReference type="PROSITE" id="PS51068"/>
    </source>
</evidence>
<evidence type="ECO:0000313" key="15">
    <source>
        <dbReference type="EMBL" id="CAB4933014.1"/>
    </source>
</evidence>
<comment type="catalytic activity">
    <reaction evidence="1">
        <text>Hydrolysis of DNA containing ring-opened 7-methylguanine residues, releasing 2,6-diamino-4-hydroxy-5-(N-methyl)formamidopyrimidine.</text>
        <dbReference type="EC" id="3.2.2.23"/>
    </reaction>
</comment>
<evidence type="ECO:0000256" key="11">
    <source>
        <dbReference type="ARBA" id="ARBA00023268"/>
    </source>
</evidence>
<dbReference type="GO" id="GO:0003684">
    <property type="term" value="F:damaged DNA binding"/>
    <property type="evidence" value="ECO:0007669"/>
    <property type="project" value="InterPro"/>
</dbReference>
<dbReference type="EMBL" id="CAFBMK010000177">
    <property type="protein sequence ID" value="CAB4933014.1"/>
    <property type="molecule type" value="Genomic_DNA"/>
</dbReference>
<keyword evidence="4" id="KW-0227">DNA damage</keyword>
<evidence type="ECO:0000256" key="9">
    <source>
        <dbReference type="ARBA" id="ARBA00023204"/>
    </source>
</evidence>
<dbReference type="InterPro" id="IPR015886">
    <property type="entry name" value="H2TH_FPG"/>
</dbReference>
<evidence type="ECO:0000256" key="2">
    <source>
        <dbReference type="ARBA" id="ARBA00009409"/>
    </source>
</evidence>
<keyword evidence="6" id="KW-0378">Hydrolase</keyword>
<keyword evidence="3" id="KW-0479">Metal-binding</keyword>
<feature type="domain" description="FPG-type" evidence="13">
    <location>
        <begin position="277"/>
        <end position="311"/>
    </location>
</feature>
<organism evidence="15">
    <name type="scientific">freshwater metagenome</name>
    <dbReference type="NCBI Taxonomy" id="449393"/>
    <lineage>
        <taxon>unclassified sequences</taxon>
        <taxon>metagenomes</taxon>
        <taxon>ecological metagenomes</taxon>
    </lineage>
</organism>
<evidence type="ECO:0000256" key="6">
    <source>
        <dbReference type="ARBA" id="ARBA00022801"/>
    </source>
</evidence>
<evidence type="ECO:0000256" key="5">
    <source>
        <dbReference type="ARBA" id="ARBA00022771"/>
    </source>
</evidence>
<gene>
    <name evidence="15" type="ORF">UFOPK3564_02486</name>
</gene>
<evidence type="ECO:0000256" key="7">
    <source>
        <dbReference type="ARBA" id="ARBA00022833"/>
    </source>
</evidence>
<keyword evidence="9" id="KW-0234">DNA repair</keyword>
<evidence type="ECO:0000256" key="12">
    <source>
        <dbReference type="ARBA" id="ARBA00023295"/>
    </source>
</evidence>
<dbReference type="SMART" id="SM01232">
    <property type="entry name" value="H2TH"/>
    <property type="match status" value="1"/>
</dbReference>
<dbReference type="Gene3D" id="1.10.8.50">
    <property type="match status" value="1"/>
</dbReference>